<dbReference type="EMBL" id="LJGW01000218">
    <property type="protein sequence ID" value="OEV11515.1"/>
    <property type="molecule type" value="Genomic_DNA"/>
</dbReference>
<evidence type="ECO:0000313" key="2">
    <source>
        <dbReference type="Proteomes" id="UP000176005"/>
    </source>
</evidence>
<name>A0A1E7L5N1_9ACTN</name>
<reference evidence="1 2" key="1">
    <citation type="journal article" date="2016" name="Front. Microbiol.">
        <title>Comparative Genomics Analysis of Streptomyces Species Reveals Their Adaptation to the Marine Environment and Their Diversity at the Genomic Level.</title>
        <authorList>
            <person name="Tian X."/>
            <person name="Zhang Z."/>
            <person name="Yang T."/>
            <person name="Chen M."/>
            <person name="Li J."/>
            <person name="Chen F."/>
            <person name="Yang J."/>
            <person name="Li W."/>
            <person name="Zhang B."/>
            <person name="Zhang Z."/>
            <person name="Wu J."/>
            <person name="Zhang C."/>
            <person name="Long L."/>
            <person name="Xiao J."/>
        </authorList>
    </citation>
    <scope>NUCLEOTIDE SEQUENCE [LARGE SCALE GENOMIC DNA]</scope>
    <source>
        <strain evidence="1 2">SCSIO 10429</strain>
    </source>
</reference>
<evidence type="ECO:0000313" key="1">
    <source>
        <dbReference type="EMBL" id="OEV11515.1"/>
    </source>
</evidence>
<comment type="caution">
    <text evidence="1">The sequence shown here is derived from an EMBL/GenBank/DDBJ whole genome shotgun (WGS) entry which is preliminary data.</text>
</comment>
<gene>
    <name evidence="1" type="ORF">AN218_12485</name>
</gene>
<dbReference type="AlphaFoldDB" id="A0A1E7L5N1"/>
<protein>
    <submittedName>
        <fullName evidence="1">Uncharacterized protein</fullName>
    </submittedName>
</protein>
<keyword evidence="2" id="KW-1185">Reference proteome</keyword>
<sequence>MDPRPVNLWNYQLAASPDPAKTDLELRHVTCGEHLCDAQHLDCLAVLNSVAAAHASACSQP</sequence>
<dbReference type="Proteomes" id="UP000176005">
    <property type="component" value="Unassembled WGS sequence"/>
</dbReference>
<proteinExistence type="predicted"/>
<organism evidence="1 2">
    <name type="scientific">Streptomyces nanshensis</name>
    <dbReference type="NCBI Taxonomy" id="518642"/>
    <lineage>
        <taxon>Bacteria</taxon>
        <taxon>Bacillati</taxon>
        <taxon>Actinomycetota</taxon>
        <taxon>Actinomycetes</taxon>
        <taxon>Kitasatosporales</taxon>
        <taxon>Streptomycetaceae</taxon>
        <taxon>Streptomyces</taxon>
    </lineage>
</organism>
<accession>A0A1E7L5N1</accession>